<comment type="caution">
    <text evidence="6">The sequence shown here is derived from an EMBL/GenBank/DDBJ whole genome shotgun (WGS) entry which is preliminary data.</text>
</comment>
<dbReference type="STRING" id="1703345.A3860_22300"/>
<dbReference type="Gene3D" id="3.20.20.80">
    <property type="entry name" value="Glycosidases"/>
    <property type="match status" value="1"/>
</dbReference>
<protein>
    <submittedName>
        <fullName evidence="6">Glycosyl hydrolase family 5</fullName>
    </submittedName>
</protein>
<comment type="similarity">
    <text evidence="3">Belongs to the glycosyl hydrolase 5 (cellulase A) family.</text>
</comment>
<feature type="compositionally biased region" description="Basic and acidic residues" evidence="4">
    <location>
        <begin position="298"/>
        <end position="312"/>
    </location>
</feature>
<proteinExistence type="inferred from homology"/>
<gene>
    <name evidence="6" type="ORF">A3860_22300</name>
</gene>
<feature type="region of interest" description="Disordered" evidence="4">
    <location>
        <begin position="295"/>
        <end position="319"/>
    </location>
</feature>
<dbReference type="AlphaFoldDB" id="A0A1V9G0P3"/>
<evidence type="ECO:0000256" key="4">
    <source>
        <dbReference type="SAM" id="MobiDB-lite"/>
    </source>
</evidence>
<dbReference type="PROSITE" id="PS00659">
    <property type="entry name" value="GLYCOSYL_HYDROL_F5"/>
    <property type="match status" value="1"/>
</dbReference>
<dbReference type="EMBL" id="LVYD01000043">
    <property type="protein sequence ID" value="OQP64140.1"/>
    <property type="molecule type" value="Genomic_DNA"/>
</dbReference>
<dbReference type="OrthoDB" id="154460at2"/>
<dbReference type="RefSeq" id="WP_081147320.1">
    <property type="nucleotide sequence ID" value="NZ_LVYD01000043.1"/>
</dbReference>
<dbReference type="GO" id="GO:0004553">
    <property type="term" value="F:hydrolase activity, hydrolyzing O-glycosyl compounds"/>
    <property type="evidence" value="ECO:0007669"/>
    <property type="project" value="InterPro"/>
</dbReference>
<dbReference type="SUPFAM" id="SSF51445">
    <property type="entry name" value="(Trans)glycosidases"/>
    <property type="match status" value="1"/>
</dbReference>
<dbReference type="InterPro" id="IPR018087">
    <property type="entry name" value="Glyco_hydro_5_CS"/>
</dbReference>
<evidence type="ECO:0000259" key="5">
    <source>
        <dbReference type="Pfam" id="PF00150"/>
    </source>
</evidence>
<keyword evidence="2 3" id="KW-0326">Glycosidase</keyword>
<keyword evidence="7" id="KW-1185">Reference proteome</keyword>
<dbReference type="GO" id="GO:0000272">
    <property type="term" value="P:polysaccharide catabolic process"/>
    <property type="evidence" value="ECO:0007669"/>
    <property type="project" value="InterPro"/>
</dbReference>
<dbReference type="InterPro" id="IPR017853">
    <property type="entry name" value="GH"/>
</dbReference>
<evidence type="ECO:0000256" key="1">
    <source>
        <dbReference type="ARBA" id="ARBA00022801"/>
    </source>
</evidence>
<evidence type="ECO:0000256" key="3">
    <source>
        <dbReference type="RuleBase" id="RU361153"/>
    </source>
</evidence>
<sequence length="319" mass="35989">MKKTCLTLSLVLIVSLGISQPVKKNGSLKVSGTQLVNEKNEPVVLRGMSFGWHNWWPRFYNEGAVSWLVKDWGCSVVRAAMGVEPDSGYIKAPAWSKSKIKAVIDAAIKNGIYVIVDWHSHNIKLPEAKQFFTEIATEYGKQPNIIYEIFNEPDQESWAEVKAYSQEIIKTIRAIDPDNIILVGSPHWDQDVHLAADDPIKGYNNLMYTLHFYAATHKQQLRDRGDYALKKGLPVFISESAGMESSGNGALNEEEWNAWINWAEKNKLSWITWSVSDKDETCSVLLPSASSTGNWPAKDLKPSGVKSRELIRKYNQHKP</sequence>
<evidence type="ECO:0000313" key="7">
    <source>
        <dbReference type="Proteomes" id="UP000192796"/>
    </source>
</evidence>
<accession>A0A1V9G0P3</accession>
<evidence type="ECO:0000256" key="2">
    <source>
        <dbReference type="ARBA" id="ARBA00023295"/>
    </source>
</evidence>
<evidence type="ECO:0000313" key="6">
    <source>
        <dbReference type="EMBL" id="OQP64140.1"/>
    </source>
</evidence>
<dbReference type="InterPro" id="IPR001547">
    <property type="entry name" value="Glyco_hydro_5"/>
</dbReference>
<dbReference type="Pfam" id="PF00150">
    <property type="entry name" value="Cellulase"/>
    <property type="match status" value="1"/>
</dbReference>
<keyword evidence="1 3" id="KW-0378">Hydrolase</keyword>
<feature type="domain" description="Glycoside hydrolase family 5" evidence="5">
    <location>
        <begin position="36"/>
        <end position="278"/>
    </location>
</feature>
<dbReference type="PANTHER" id="PTHR34142">
    <property type="entry name" value="ENDO-BETA-1,4-GLUCANASE A"/>
    <property type="match status" value="1"/>
</dbReference>
<dbReference type="PANTHER" id="PTHR34142:SF1">
    <property type="entry name" value="GLYCOSIDE HYDROLASE FAMILY 5 DOMAIN-CONTAINING PROTEIN"/>
    <property type="match status" value="1"/>
</dbReference>
<name>A0A1V9G0P3_9BACT</name>
<dbReference type="Proteomes" id="UP000192796">
    <property type="component" value="Unassembled WGS sequence"/>
</dbReference>
<reference evidence="6 7" key="1">
    <citation type="submission" date="2016-03" db="EMBL/GenBank/DDBJ databases">
        <title>Niastella vici sp. nov., isolated from farmland soil.</title>
        <authorList>
            <person name="Chen L."/>
            <person name="Wang D."/>
            <person name="Yang S."/>
            <person name="Wang G."/>
        </authorList>
    </citation>
    <scope>NUCLEOTIDE SEQUENCE [LARGE SCALE GENOMIC DNA]</scope>
    <source>
        <strain evidence="6 7">DJ57</strain>
    </source>
</reference>
<organism evidence="6 7">
    <name type="scientific">Niastella vici</name>
    <dbReference type="NCBI Taxonomy" id="1703345"/>
    <lineage>
        <taxon>Bacteria</taxon>
        <taxon>Pseudomonadati</taxon>
        <taxon>Bacteroidota</taxon>
        <taxon>Chitinophagia</taxon>
        <taxon>Chitinophagales</taxon>
        <taxon>Chitinophagaceae</taxon>
        <taxon>Niastella</taxon>
    </lineage>
</organism>